<dbReference type="PANTHER" id="PTHR32044:SF80">
    <property type="entry name" value="XYLOGLUCAN GLYCOSYLTRANSFERASE 2-RELATED"/>
    <property type="match status" value="1"/>
</dbReference>
<keyword evidence="7 9" id="KW-0472">Membrane</keyword>
<keyword evidence="2" id="KW-0328">Glycosyltransferase</keyword>
<feature type="transmembrane region" description="Helical" evidence="9">
    <location>
        <begin position="12"/>
        <end position="37"/>
    </location>
</feature>
<evidence type="ECO:0000256" key="2">
    <source>
        <dbReference type="ARBA" id="ARBA00022676"/>
    </source>
</evidence>
<dbReference type="SUPFAM" id="SSF53448">
    <property type="entry name" value="Nucleotide-diphospho-sugar transferases"/>
    <property type="match status" value="1"/>
</dbReference>
<comment type="caution">
    <text evidence="10">The sequence shown here is derived from an EMBL/GenBank/DDBJ whole genome shotgun (WGS) entry which is preliminary data.</text>
</comment>
<feature type="transmembrane region" description="Helical" evidence="9">
    <location>
        <begin position="443"/>
        <end position="464"/>
    </location>
</feature>
<evidence type="ECO:0000256" key="8">
    <source>
        <dbReference type="ARBA" id="ARBA00023316"/>
    </source>
</evidence>
<dbReference type="Pfam" id="PF13641">
    <property type="entry name" value="Glyco_tranf_2_3"/>
    <property type="match status" value="1"/>
</dbReference>
<evidence type="ECO:0000256" key="6">
    <source>
        <dbReference type="ARBA" id="ARBA00023034"/>
    </source>
</evidence>
<dbReference type="GO" id="GO:0071555">
    <property type="term" value="P:cell wall organization"/>
    <property type="evidence" value="ECO:0007669"/>
    <property type="project" value="UniProtKB-KW"/>
</dbReference>
<accession>A0A0F9UUU5</accession>
<keyword evidence="6" id="KW-0333">Golgi apparatus</keyword>
<dbReference type="GO" id="GO:0016757">
    <property type="term" value="F:glycosyltransferase activity"/>
    <property type="evidence" value="ECO:0007669"/>
    <property type="project" value="UniProtKB-KW"/>
</dbReference>
<dbReference type="FunFam" id="3.90.550.10:FF:000057">
    <property type="entry name" value="Glycosyltransferase-like protein, family 2"/>
    <property type="match status" value="1"/>
</dbReference>
<keyword evidence="3" id="KW-0808">Transferase</keyword>
<dbReference type="GO" id="GO:0000139">
    <property type="term" value="C:Golgi membrane"/>
    <property type="evidence" value="ECO:0007669"/>
    <property type="project" value="UniProtKB-SubCell"/>
</dbReference>
<evidence type="ECO:0008006" key="11">
    <source>
        <dbReference type="Google" id="ProtNLM"/>
    </source>
</evidence>
<protein>
    <recommendedName>
        <fullName evidence="11">Glycosyltransferase 2-like domain-containing protein</fullName>
    </recommendedName>
</protein>
<keyword evidence="5 9" id="KW-1133">Transmembrane helix</keyword>
<sequence>MNWSELAETTFMLVYTFALVMVSIYGLHRYTLLVLYYRHRRKHPKLPERFEQLPRVTIQLPMYNEKNVAKRIIEVICRMDYPRELLDIQVLDDSVDETQQIAREAVDHARKQGFDISYIHRDDRIGFKAGALGNGLKTAKGEFVTIFDADFVPEPSIVKDSIHYFTDPTVAVVQTRWDHLNRDDSLLTKSQAILLDGHFIIEHIARNRSDRFISFNGTAGTWRRSAISDAGGWRHDTLTEDLDLSYRAQMRGWKILYLPQLTAPAELPPEMAAFKAQQFRWTKGGAQTALKLMPRVFLSSLPLKVKIEAFFHLTAFSVHFYMALLVIMMFPALMMRNLPLESGTFWRTAFDMSVLLLATLSGSLFYVAGQAGLMRDWRTTVKFLPLLMALGVGMCASNTKALLEALVGRKSDFIRTPKYGNVDRHATGAESAATGRPKQKRQWLPYVEIGLGIYMIVCTIWSLVNYEVALLSTPFLSLFAFGFFYVSLLSLQKHRAPAPAKAPEPSVAAAGVYVSQPAPEPIKSAVADS</sequence>
<keyword evidence="8" id="KW-0961">Cell wall biogenesis/degradation</keyword>
<evidence type="ECO:0000256" key="9">
    <source>
        <dbReference type="SAM" id="Phobius"/>
    </source>
</evidence>
<gene>
    <name evidence="10" type="ORF">LCGC14_0486330</name>
</gene>
<evidence type="ECO:0000256" key="7">
    <source>
        <dbReference type="ARBA" id="ARBA00023136"/>
    </source>
</evidence>
<proteinExistence type="predicted"/>
<reference evidence="10" key="1">
    <citation type="journal article" date="2015" name="Nature">
        <title>Complex archaea that bridge the gap between prokaryotes and eukaryotes.</title>
        <authorList>
            <person name="Spang A."/>
            <person name="Saw J.H."/>
            <person name="Jorgensen S.L."/>
            <person name="Zaremba-Niedzwiedzka K."/>
            <person name="Martijn J."/>
            <person name="Lind A.E."/>
            <person name="van Eijk R."/>
            <person name="Schleper C."/>
            <person name="Guy L."/>
            <person name="Ettema T.J."/>
        </authorList>
    </citation>
    <scope>NUCLEOTIDE SEQUENCE</scope>
</reference>
<dbReference type="PANTHER" id="PTHR32044">
    <property type="entry name" value="GLUCOMANNAN 4-BETA-MANNOSYLTRANSFERASE 9"/>
    <property type="match status" value="1"/>
</dbReference>
<name>A0A0F9UUU5_9ZZZZ</name>
<dbReference type="AlphaFoldDB" id="A0A0F9UUU5"/>
<evidence type="ECO:0000256" key="1">
    <source>
        <dbReference type="ARBA" id="ARBA00004653"/>
    </source>
</evidence>
<feature type="transmembrane region" description="Helical" evidence="9">
    <location>
        <begin position="309"/>
        <end position="333"/>
    </location>
</feature>
<feature type="transmembrane region" description="Helical" evidence="9">
    <location>
        <begin position="345"/>
        <end position="368"/>
    </location>
</feature>
<evidence type="ECO:0000256" key="3">
    <source>
        <dbReference type="ARBA" id="ARBA00022679"/>
    </source>
</evidence>
<dbReference type="Gene3D" id="3.90.550.10">
    <property type="entry name" value="Spore Coat Polysaccharide Biosynthesis Protein SpsA, Chain A"/>
    <property type="match status" value="1"/>
</dbReference>
<evidence type="ECO:0000256" key="4">
    <source>
        <dbReference type="ARBA" id="ARBA00022692"/>
    </source>
</evidence>
<dbReference type="EMBL" id="LAZR01000539">
    <property type="protein sequence ID" value="KKN64936.1"/>
    <property type="molecule type" value="Genomic_DNA"/>
</dbReference>
<comment type="subcellular location">
    <subcellularLocation>
        <location evidence="1">Golgi apparatus membrane</location>
        <topology evidence="1">Multi-pass membrane protein</topology>
    </subcellularLocation>
</comment>
<feature type="transmembrane region" description="Helical" evidence="9">
    <location>
        <begin position="470"/>
        <end position="491"/>
    </location>
</feature>
<keyword evidence="4 9" id="KW-0812">Transmembrane</keyword>
<organism evidence="10">
    <name type="scientific">marine sediment metagenome</name>
    <dbReference type="NCBI Taxonomy" id="412755"/>
    <lineage>
        <taxon>unclassified sequences</taxon>
        <taxon>metagenomes</taxon>
        <taxon>ecological metagenomes</taxon>
    </lineage>
</organism>
<dbReference type="InterPro" id="IPR029044">
    <property type="entry name" value="Nucleotide-diphossugar_trans"/>
</dbReference>
<evidence type="ECO:0000256" key="5">
    <source>
        <dbReference type="ARBA" id="ARBA00022989"/>
    </source>
</evidence>
<evidence type="ECO:0000313" key="10">
    <source>
        <dbReference type="EMBL" id="KKN64936.1"/>
    </source>
</evidence>